<name>A0A8H9TMA7_VIBPH</name>
<geneLocation type="plasmid" evidence="1 2">
    <name>pVP-16-VB00198-1</name>
</geneLocation>
<evidence type="ECO:0000313" key="2">
    <source>
        <dbReference type="Proteomes" id="UP001163036"/>
    </source>
</evidence>
<keyword evidence="1" id="KW-0614">Plasmid</keyword>
<dbReference type="EMBL" id="CP097357">
    <property type="protein sequence ID" value="UYV30150.1"/>
    <property type="molecule type" value="Genomic_DNA"/>
</dbReference>
<reference evidence="1" key="1">
    <citation type="submission" date="2022-05" db="EMBL/GenBank/DDBJ databases">
        <title>Megaplasmid of Vibrio parahaemolyticus.</title>
        <authorList>
            <person name="Strauch E."/>
            <person name="Borowiak M."/>
        </authorList>
    </citation>
    <scope>NUCLEOTIDE SEQUENCE</scope>
    <source>
        <strain evidence="1">16-VB00198</strain>
        <plasmid evidence="1">pVP-16-VB00198-1</plasmid>
    </source>
</reference>
<organism evidence="1 2">
    <name type="scientific">Vibrio parahaemolyticus</name>
    <dbReference type="NCBI Taxonomy" id="670"/>
    <lineage>
        <taxon>Bacteria</taxon>
        <taxon>Pseudomonadati</taxon>
        <taxon>Pseudomonadota</taxon>
        <taxon>Gammaproteobacteria</taxon>
        <taxon>Vibrionales</taxon>
        <taxon>Vibrionaceae</taxon>
        <taxon>Vibrio</taxon>
    </lineage>
</organism>
<sequence length="183" mass="20895">MKLYDNGVVLTITAHNITLGRWGVFNSEHHRSKNTGEEKEIRIGHYSNWDSVIKSARQNNLSEDQVKFIESVQYIIEGKGRVPNVRVKEIEAAGGFSGEKVETKSFILSLYRGQLCVYLRKPDPEALNLAKIGYFVFLKRAFTSMATFTLCKATASNEKVTMEQLESHCDIIFNEFKFMTDML</sequence>
<evidence type="ECO:0000313" key="1">
    <source>
        <dbReference type="EMBL" id="UYV30150.1"/>
    </source>
</evidence>
<dbReference type="Proteomes" id="UP001163036">
    <property type="component" value="Plasmid pVP-16-VB00198-1"/>
</dbReference>
<dbReference type="AlphaFoldDB" id="A0A8H9TMA7"/>
<accession>A0A8H9TMA7</accession>
<dbReference type="RefSeq" id="WP_053314710.1">
    <property type="nucleotide sequence ID" value="NZ_CP062152.1"/>
</dbReference>
<protein>
    <submittedName>
        <fullName evidence="1">Uncharacterized protein</fullName>
    </submittedName>
</protein>
<gene>
    <name evidence="1" type="ORF">M5598_24070</name>
</gene>
<proteinExistence type="predicted"/>